<protein>
    <submittedName>
        <fullName evidence="1">Uncharacterized protein</fullName>
    </submittedName>
</protein>
<sequence>MATSAISIEDFAEEMEKALRAVLPTYVKDVRVTPKSVCAFLDEMRGGTRVSRSFGVDNRGDWHLRAIERSPEGRSVTESGRIHTYSRTGRVGLASKASDWFSRDFAEVVSQ</sequence>
<accession>A0A8S5L6Y2</accession>
<proteinExistence type="predicted"/>
<name>A0A8S5L6Y2_9CAUD</name>
<organism evidence="1">
    <name type="scientific">Siphoviridae sp. ct45W1</name>
    <dbReference type="NCBI Taxonomy" id="2823562"/>
    <lineage>
        <taxon>Viruses</taxon>
        <taxon>Duplodnaviria</taxon>
        <taxon>Heunggongvirae</taxon>
        <taxon>Uroviricota</taxon>
        <taxon>Caudoviricetes</taxon>
    </lineage>
</organism>
<evidence type="ECO:0000313" key="1">
    <source>
        <dbReference type="EMBL" id="DAD65645.1"/>
    </source>
</evidence>
<reference evidence="1" key="1">
    <citation type="journal article" date="2021" name="Proc. Natl. Acad. Sci. U.S.A.">
        <title>A Catalog of Tens of Thousands of Viruses from Human Metagenomes Reveals Hidden Associations with Chronic Diseases.</title>
        <authorList>
            <person name="Tisza M.J."/>
            <person name="Buck C.B."/>
        </authorList>
    </citation>
    <scope>NUCLEOTIDE SEQUENCE</scope>
    <source>
        <strain evidence="1">Ct45W1</strain>
    </source>
</reference>
<dbReference type="EMBL" id="BK014646">
    <property type="protein sequence ID" value="DAD65645.1"/>
    <property type="molecule type" value="Genomic_DNA"/>
</dbReference>